<evidence type="ECO:0000259" key="7">
    <source>
        <dbReference type="Pfam" id="PF02776"/>
    </source>
</evidence>
<feature type="domain" description="Thiamine pyrophosphate enzyme TPP-binding" evidence="6">
    <location>
        <begin position="385"/>
        <end position="517"/>
    </location>
</feature>
<gene>
    <name evidence="8" type="ORF">ACFQZM_47585</name>
</gene>
<comment type="similarity">
    <text evidence="1 3">Belongs to the TPP enzyme family.</text>
</comment>
<evidence type="ECO:0000313" key="9">
    <source>
        <dbReference type="Proteomes" id="UP001597063"/>
    </source>
</evidence>
<evidence type="ECO:0000256" key="2">
    <source>
        <dbReference type="ARBA" id="ARBA00023052"/>
    </source>
</evidence>
<dbReference type="InterPro" id="IPR012001">
    <property type="entry name" value="Thiamin_PyroP_enz_TPP-bd_dom"/>
</dbReference>
<proteinExistence type="inferred from homology"/>
<evidence type="ECO:0000259" key="5">
    <source>
        <dbReference type="Pfam" id="PF00205"/>
    </source>
</evidence>
<dbReference type="Pfam" id="PF02776">
    <property type="entry name" value="TPP_enzyme_N"/>
    <property type="match status" value="1"/>
</dbReference>
<dbReference type="SUPFAM" id="SSF52467">
    <property type="entry name" value="DHS-like NAD/FAD-binding domain"/>
    <property type="match status" value="1"/>
</dbReference>
<dbReference type="Proteomes" id="UP001597063">
    <property type="component" value="Unassembled WGS sequence"/>
</dbReference>
<protein>
    <submittedName>
        <fullName evidence="8">Thiamine pyrophosphate-binding protein</fullName>
    </submittedName>
</protein>
<keyword evidence="2 3" id="KW-0786">Thiamine pyrophosphate</keyword>
<dbReference type="SUPFAM" id="SSF52518">
    <property type="entry name" value="Thiamin diphosphate-binding fold (THDP-binding)"/>
    <property type="match status" value="2"/>
</dbReference>
<dbReference type="Gene3D" id="3.40.50.970">
    <property type="match status" value="2"/>
</dbReference>
<comment type="caution">
    <text evidence="8">The sequence shown here is derived from an EMBL/GenBank/DDBJ whole genome shotgun (WGS) entry which is preliminary data.</text>
</comment>
<organism evidence="8 9">
    <name type="scientific">Actinomadura fibrosa</name>
    <dbReference type="NCBI Taxonomy" id="111802"/>
    <lineage>
        <taxon>Bacteria</taxon>
        <taxon>Bacillati</taxon>
        <taxon>Actinomycetota</taxon>
        <taxon>Actinomycetes</taxon>
        <taxon>Streptosporangiales</taxon>
        <taxon>Thermomonosporaceae</taxon>
        <taxon>Actinomadura</taxon>
    </lineage>
</organism>
<dbReference type="InterPro" id="IPR029035">
    <property type="entry name" value="DHS-like_NAD/FAD-binding_dom"/>
</dbReference>
<dbReference type="Pfam" id="PF00205">
    <property type="entry name" value="TPP_enzyme_M"/>
    <property type="match status" value="1"/>
</dbReference>
<sequence length="554" mass="55578">MTTVAARVARTMLEQGVTYVFGVVGNGNFPIAGALEAGGARYVAARHEGGAIAMADAFHHVTGRVGVCTATYGPGFTNMATGLADAAKHAAGVLAVAGDAPASGPRRIDVDQAALGNALGARIVRVTEPSEAGRLTAEALRLADTRGPVVLLVPCDLLELPAPSGGAAAVPPPSAARREAAAPEAAAPEAAAAALDVLAAARSPVLLAGAGARRAGAAPLIAALADVTGALLTTTVMAAGAFTGHPSALGLCGGFAAPGAAGLIAAADAVVAFGASLGPWALGRSAMLDPGATLVQVDVAERATSSRVDLFVRGDANAVAGQLLREARARGLPAAPGRARAAARRRAGRRETPHEDRSTSDRIDPRTLTRSLAGLLPRERTLVTDGGHFVAWPALYWPAREPSALVFTGASFQTIGLGLAGAVGAAVARPHRTVVAALGDGGALMGLPELETLIRVAASALVVVYDDAAYGAEVHMYGDAGARSAATVFGDTDFAGVARSLGASAVTVRAVADLAAVRDWRRRGGRGVLVLDCKIVRDVVADMFAVPPGASDSR</sequence>
<feature type="compositionally biased region" description="Basic and acidic residues" evidence="4">
    <location>
        <begin position="349"/>
        <end position="364"/>
    </location>
</feature>
<dbReference type="Gene3D" id="3.40.50.1220">
    <property type="entry name" value="TPP-binding domain"/>
    <property type="match status" value="1"/>
</dbReference>
<dbReference type="InterPro" id="IPR011766">
    <property type="entry name" value="TPP_enzyme_TPP-bd"/>
</dbReference>
<dbReference type="CDD" id="cd00568">
    <property type="entry name" value="TPP_enzymes"/>
    <property type="match status" value="1"/>
</dbReference>
<feature type="domain" description="Thiamine pyrophosphate enzyme central" evidence="5">
    <location>
        <begin position="192"/>
        <end position="323"/>
    </location>
</feature>
<name>A0ABW2Y0X8_9ACTN</name>
<dbReference type="Pfam" id="PF02775">
    <property type="entry name" value="TPP_enzyme_C"/>
    <property type="match status" value="1"/>
</dbReference>
<keyword evidence="9" id="KW-1185">Reference proteome</keyword>
<dbReference type="CDD" id="cd07035">
    <property type="entry name" value="TPP_PYR_POX_like"/>
    <property type="match status" value="1"/>
</dbReference>
<dbReference type="RefSeq" id="WP_378326258.1">
    <property type="nucleotide sequence ID" value="NZ_JBHTGP010000038.1"/>
</dbReference>
<dbReference type="PANTHER" id="PTHR18968:SF13">
    <property type="entry name" value="ACETOLACTATE SYNTHASE CATALYTIC SUBUNIT, MITOCHONDRIAL"/>
    <property type="match status" value="1"/>
</dbReference>
<dbReference type="InterPro" id="IPR012000">
    <property type="entry name" value="Thiamin_PyroP_enz_cen_dom"/>
</dbReference>
<evidence type="ECO:0000256" key="4">
    <source>
        <dbReference type="SAM" id="MobiDB-lite"/>
    </source>
</evidence>
<evidence type="ECO:0000313" key="8">
    <source>
        <dbReference type="EMBL" id="MFD0692222.1"/>
    </source>
</evidence>
<dbReference type="EMBL" id="JBHTGP010000038">
    <property type="protein sequence ID" value="MFD0692222.1"/>
    <property type="molecule type" value="Genomic_DNA"/>
</dbReference>
<accession>A0ABW2Y0X8</accession>
<evidence type="ECO:0000256" key="1">
    <source>
        <dbReference type="ARBA" id="ARBA00007812"/>
    </source>
</evidence>
<feature type="domain" description="Thiamine pyrophosphate enzyme N-terminal TPP-binding" evidence="7">
    <location>
        <begin position="3"/>
        <end position="103"/>
    </location>
</feature>
<evidence type="ECO:0000256" key="3">
    <source>
        <dbReference type="RuleBase" id="RU362132"/>
    </source>
</evidence>
<dbReference type="InterPro" id="IPR029061">
    <property type="entry name" value="THDP-binding"/>
</dbReference>
<dbReference type="PANTHER" id="PTHR18968">
    <property type="entry name" value="THIAMINE PYROPHOSPHATE ENZYMES"/>
    <property type="match status" value="1"/>
</dbReference>
<dbReference type="InterPro" id="IPR045229">
    <property type="entry name" value="TPP_enz"/>
</dbReference>
<evidence type="ECO:0000259" key="6">
    <source>
        <dbReference type="Pfam" id="PF02775"/>
    </source>
</evidence>
<reference evidence="9" key="1">
    <citation type="journal article" date="2019" name="Int. J. Syst. Evol. Microbiol.">
        <title>The Global Catalogue of Microorganisms (GCM) 10K type strain sequencing project: providing services to taxonomists for standard genome sequencing and annotation.</title>
        <authorList>
            <consortium name="The Broad Institute Genomics Platform"/>
            <consortium name="The Broad Institute Genome Sequencing Center for Infectious Disease"/>
            <person name="Wu L."/>
            <person name="Ma J."/>
        </authorList>
    </citation>
    <scope>NUCLEOTIDE SEQUENCE [LARGE SCALE GENOMIC DNA]</scope>
    <source>
        <strain evidence="9">JCM 9371</strain>
    </source>
</reference>
<feature type="region of interest" description="Disordered" evidence="4">
    <location>
        <begin position="334"/>
        <end position="364"/>
    </location>
</feature>